<name>A0A1R3RUG2_ASPC5</name>
<dbReference type="OMA" id="FCRPMRR"/>
<dbReference type="SUPFAM" id="SSF81383">
    <property type="entry name" value="F-box domain"/>
    <property type="match status" value="1"/>
</dbReference>
<evidence type="ECO:0000256" key="1">
    <source>
        <dbReference type="SAM" id="MobiDB-lite"/>
    </source>
</evidence>
<evidence type="ECO:0000313" key="2">
    <source>
        <dbReference type="EMBL" id="OOF98092.1"/>
    </source>
</evidence>
<evidence type="ECO:0000313" key="3">
    <source>
        <dbReference type="Proteomes" id="UP000188318"/>
    </source>
</evidence>
<gene>
    <name evidence="2" type="ORF">ASPCADRAFT_205352</name>
</gene>
<proteinExistence type="predicted"/>
<dbReference type="EMBL" id="KV907496">
    <property type="protein sequence ID" value="OOF98092.1"/>
    <property type="molecule type" value="Genomic_DNA"/>
</dbReference>
<feature type="region of interest" description="Disordered" evidence="1">
    <location>
        <begin position="23"/>
        <end position="59"/>
    </location>
</feature>
<evidence type="ECO:0008006" key="4">
    <source>
        <dbReference type="Google" id="ProtNLM"/>
    </source>
</evidence>
<dbReference type="OrthoDB" id="3912356at2759"/>
<dbReference type="InterPro" id="IPR036047">
    <property type="entry name" value="F-box-like_dom_sf"/>
</dbReference>
<dbReference type="Proteomes" id="UP000188318">
    <property type="component" value="Unassembled WGS sequence"/>
</dbReference>
<protein>
    <recommendedName>
        <fullName evidence="4">F-box domain-containing protein</fullName>
    </recommendedName>
</protein>
<dbReference type="STRING" id="602072.A0A1R3RUG2"/>
<reference evidence="3" key="1">
    <citation type="journal article" date="2017" name="Genome Biol.">
        <title>Comparative genomics reveals high biological diversity and specific adaptations in the industrially and medically important fungal genus Aspergillus.</title>
        <authorList>
            <person name="de Vries R.P."/>
            <person name="Riley R."/>
            <person name="Wiebenga A."/>
            <person name="Aguilar-Osorio G."/>
            <person name="Amillis S."/>
            <person name="Uchima C.A."/>
            <person name="Anderluh G."/>
            <person name="Asadollahi M."/>
            <person name="Askin M."/>
            <person name="Barry K."/>
            <person name="Battaglia E."/>
            <person name="Bayram O."/>
            <person name="Benocci T."/>
            <person name="Braus-Stromeyer S.A."/>
            <person name="Caldana C."/>
            <person name="Canovas D."/>
            <person name="Cerqueira G.C."/>
            <person name="Chen F."/>
            <person name="Chen W."/>
            <person name="Choi C."/>
            <person name="Clum A."/>
            <person name="Dos Santos R.A."/>
            <person name="Damasio A.R."/>
            <person name="Diallinas G."/>
            <person name="Emri T."/>
            <person name="Fekete E."/>
            <person name="Flipphi M."/>
            <person name="Freyberg S."/>
            <person name="Gallo A."/>
            <person name="Gournas C."/>
            <person name="Habgood R."/>
            <person name="Hainaut M."/>
            <person name="Harispe M.L."/>
            <person name="Henrissat B."/>
            <person name="Hilden K.S."/>
            <person name="Hope R."/>
            <person name="Hossain A."/>
            <person name="Karabika E."/>
            <person name="Karaffa L."/>
            <person name="Karanyi Z."/>
            <person name="Krasevec N."/>
            <person name="Kuo A."/>
            <person name="Kusch H."/>
            <person name="LaButti K."/>
            <person name="Lagendijk E.L."/>
            <person name="Lapidus A."/>
            <person name="Levasseur A."/>
            <person name="Lindquist E."/>
            <person name="Lipzen A."/>
            <person name="Logrieco A.F."/>
            <person name="MacCabe A."/>
            <person name="Maekelae M.R."/>
            <person name="Malavazi I."/>
            <person name="Melin P."/>
            <person name="Meyer V."/>
            <person name="Mielnichuk N."/>
            <person name="Miskei M."/>
            <person name="Molnar A.P."/>
            <person name="Mule G."/>
            <person name="Ngan C.Y."/>
            <person name="Orejas M."/>
            <person name="Orosz E."/>
            <person name="Ouedraogo J.P."/>
            <person name="Overkamp K.M."/>
            <person name="Park H.-S."/>
            <person name="Perrone G."/>
            <person name="Piumi F."/>
            <person name="Punt P.J."/>
            <person name="Ram A.F."/>
            <person name="Ramon A."/>
            <person name="Rauscher S."/>
            <person name="Record E."/>
            <person name="Riano-Pachon D.M."/>
            <person name="Robert V."/>
            <person name="Roehrig J."/>
            <person name="Ruller R."/>
            <person name="Salamov A."/>
            <person name="Salih N.S."/>
            <person name="Samson R.A."/>
            <person name="Sandor E."/>
            <person name="Sanguinetti M."/>
            <person name="Schuetze T."/>
            <person name="Sepcic K."/>
            <person name="Shelest E."/>
            <person name="Sherlock G."/>
            <person name="Sophianopoulou V."/>
            <person name="Squina F.M."/>
            <person name="Sun H."/>
            <person name="Susca A."/>
            <person name="Todd R.B."/>
            <person name="Tsang A."/>
            <person name="Unkles S.E."/>
            <person name="van de Wiele N."/>
            <person name="van Rossen-Uffink D."/>
            <person name="Oliveira J.V."/>
            <person name="Vesth T.C."/>
            <person name="Visser J."/>
            <person name="Yu J.-H."/>
            <person name="Zhou M."/>
            <person name="Andersen M.R."/>
            <person name="Archer D.B."/>
            <person name="Baker S.E."/>
            <person name="Benoit I."/>
            <person name="Brakhage A.A."/>
            <person name="Braus G.H."/>
            <person name="Fischer R."/>
            <person name="Frisvad J.C."/>
            <person name="Goldman G.H."/>
            <person name="Houbraken J."/>
            <person name="Oakley B."/>
            <person name="Pocsi I."/>
            <person name="Scazzocchio C."/>
            <person name="Seiboth B."/>
            <person name="vanKuyk P.A."/>
            <person name="Wortman J."/>
            <person name="Dyer P.S."/>
            <person name="Grigoriev I.V."/>
        </authorList>
    </citation>
    <scope>NUCLEOTIDE SEQUENCE [LARGE SCALE GENOMIC DNA]</scope>
    <source>
        <strain evidence="3">ITEM 5010</strain>
    </source>
</reference>
<keyword evidence="3" id="KW-1185">Reference proteome</keyword>
<accession>A0A1R3RUG2</accession>
<dbReference type="VEuPathDB" id="FungiDB:ASPCADRAFT_205352"/>
<dbReference type="AlphaFoldDB" id="A0A1R3RUG2"/>
<organism evidence="2 3">
    <name type="scientific">Aspergillus carbonarius (strain ITEM 5010)</name>
    <dbReference type="NCBI Taxonomy" id="602072"/>
    <lineage>
        <taxon>Eukaryota</taxon>
        <taxon>Fungi</taxon>
        <taxon>Dikarya</taxon>
        <taxon>Ascomycota</taxon>
        <taxon>Pezizomycotina</taxon>
        <taxon>Eurotiomycetes</taxon>
        <taxon>Eurotiomycetidae</taxon>
        <taxon>Eurotiales</taxon>
        <taxon>Aspergillaceae</taxon>
        <taxon>Aspergillus</taxon>
        <taxon>Aspergillus subgen. Circumdati</taxon>
    </lineage>
</organism>
<sequence length="490" mass="55773">MSADSPGEKRGFRAFFAHALRPKKSRQVLRKGSSASTPDLRAEFQRSSTTSEDVPPLPSLAPLEAHRLKYREINANKDTQLGESRDPTEMLHAIGVQDIDPADPYANAEFDTRPPGEPMLASLSPTLWAQIFEYLTPADKASLAFASKTFLSLLSLQDPWHALNDPSNHDYKADFLVTQDRQYPHHLLCFPCARYHRRTQEGHEKLQPANVVNPLFDCPNMRNPLLPPPRHRITHGRTIPFSFVQLVMRAHRFSPSYGLPAQSLSRRWRRDDWSHNTRFHIHRGHLLMRVISTRFADPGLPPSSQRLLLYSREDYWPYFSACAHWRDGELMNACKCALGHIPVPRDNSALQGLEHRAKDVMARRLHNPNALTTLCGKCRPMRRCPECPSEYLIEVKLTEDRADPRALRFRHAIVVTRWCDLGDGSSPRLSREWAACNGLLEGYDSFEMLGKRSISGIFESSITDDTLPGQRIISMNPKGKKLGEEGTGWY</sequence>